<accession>A0A438DSK7</accession>
<comment type="caution">
    <text evidence="1">The sequence shown here is derived from an EMBL/GenBank/DDBJ whole genome shotgun (WGS) entry which is preliminary data.</text>
</comment>
<protein>
    <recommendedName>
        <fullName evidence="3">Reverse transcriptase Ty1/copia-type domain-containing protein</fullName>
    </recommendedName>
</protein>
<evidence type="ECO:0008006" key="3">
    <source>
        <dbReference type="Google" id="ProtNLM"/>
    </source>
</evidence>
<dbReference type="Proteomes" id="UP000288805">
    <property type="component" value="Unassembled WGS sequence"/>
</dbReference>
<organism evidence="1 2">
    <name type="scientific">Vitis vinifera</name>
    <name type="common">Grape</name>
    <dbReference type="NCBI Taxonomy" id="29760"/>
    <lineage>
        <taxon>Eukaryota</taxon>
        <taxon>Viridiplantae</taxon>
        <taxon>Streptophyta</taxon>
        <taxon>Embryophyta</taxon>
        <taxon>Tracheophyta</taxon>
        <taxon>Spermatophyta</taxon>
        <taxon>Magnoliopsida</taxon>
        <taxon>eudicotyledons</taxon>
        <taxon>Gunneridae</taxon>
        <taxon>Pentapetalae</taxon>
        <taxon>rosids</taxon>
        <taxon>Vitales</taxon>
        <taxon>Vitaceae</taxon>
        <taxon>Viteae</taxon>
        <taxon>Vitis</taxon>
    </lineage>
</organism>
<evidence type="ECO:0000313" key="1">
    <source>
        <dbReference type="EMBL" id="RVW38453.1"/>
    </source>
</evidence>
<reference evidence="1 2" key="1">
    <citation type="journal article" date="2018" name="PLoS Genet.">
        <title>Population sequencing reveals clonal diversity and ancestral inbreeding in the grapevine cultivar Chardonnay.</title>
        <authorList>
            <person name="Roach M.J."/>
            <person name="Johnson D.L."/>
            <person name="Bohlmann J."/>
            <person name="van Vuuren H.J."/>
            <person name="Jones S.J."/>
            <person name="Pretorius I.S."/>
            <person name="Schmidt S.A."/>
            <person name="Borneman A.R."/>
        </authorList>
    </citation>
    <scope>NUCLEOTIDE SEQUENCE [LARGE SCALE GENOMIC DNA]</scope>
    <source>
        <strain evidence="2">cv. Chardonnay</strain>
        <tissue evidence="1">Leaf</tissue>
    </source>
</reference>
<name>A0A438DSK7_VITVI</name>
<sequence>MEKISSTVTLCSNGDMWKGRFGNQTEHKSSLVPNIGSSELNGDGMAYAAKEAKITETYLEKEIDHFTPKIPFRARRKVKKIFGKYVRKHPFLYRAQLSSYLILISSYQVSQVPQGRFANATRATCLFTKEDGFRKMENPIVFQQDVRKGVRSCTHYPISNFVAYDHLSSSVQAFVVNISGVDIPKNIQEAWDIVAKPEGKTLKGCKWIFTVKYKADKSIERYKARLAAKGHMSNKITILIVYVDDIILTRDDKPKMEQLKERLAAEFIIKDLGSLRRSTSGYCTICLGKPNYMEEHEVRVVTCSIVEAEFKAIAHGVCELLWLLTRGIEDVQKSNYEDLLQQQCSD</sequence>
<proteinExistence type="predicted"/>
<dbReference type="EMBL" id="QGNW01001506">
    <property type="protein sequence ID" value="RVW38453.1"/>
    <property type="molecule type" value="Genomic_DNA"/>
</dbReference>
<dbReference type="AlphaFoldDB" id="A0A438DSK7"/>
<gene>
    <name evidence="1" type="ORF">CK203_082394</name>
</gene>
<evidence type="ECO:0000313" key="2">
    <source>
        <dbReference type="Proteomes" id="UP000288805"/>
    </source>
</evidence>